<accession>A0A348AJR6</accession>
<evidence type="ECO:0000256" key="1">
    <source>
        <dbReference type="SAM" id="Phobius"/>
    </source>
</evidence>
<protein>
    <recommendedName>
        <fullName evidence="2">Phospholipase C/D domain-containing protein</fullName>
    </recommendedName>
</protein>
<dbReference type="KEGG" id="mana:MAMMFC1_01992"/>
<keyword evidence="1" id="KW-1133">Transmembrane helix</keyword>
<gene>
    <name evidence="3" type="ORF">MAMMFC1_01992</name>
</gene>
<evidence type="ECO:0000313" key="3">
    <source>
        <dbReference type="EMBL" id="BBB91314.1"/>
    </source>
</evidence>
<keyword evidence="4" id="KW-1185">Reference proteome</keyword>
<dbReference type="RefSeq" id="WP_126308348.1">
    <property type="nucleotide sequence ID" value="NZ_AP018449.1"/>
</dbReference>
<dbReference type="EMBL" id="AP018449">
    <property type="protein sequence ID" value="BBB91314.1"/>
    <property type="molecule type" value="Genomic_DNA"/>
</dbReference>
<organism evidence="3 4">
    <name type="scientific">Methylomusa anaerophila</name>
    <dbReference type="NCBI Taxonomy" id="1930071"/>
    <lineage>
        <taxon>Bacteria</taxon>
        <taxon>Bacillati</taxon>
        <taxon>Bacillota</taxon>
        <taxon>Negativicutes</taxon>
        <taxon>Selenomonadales</taxon>
        <taxon>Sporomusaceae</taxon>
        <taxon>Methylomusa</taxon>
    </lineage>
</organism>
<keyword evidence="1" id="KW-0812">Transmembrane</keyword>
<dbReference type="Pfam" id="PF00882">
    <property type="entry name" value="Zn_dep_PLPC"/>
    <property type="match status" value="1"/>
</dbReference>
<keyword evidence="1" id="KW-0472">Membrane</keyword>
<proteinExistence type="predicted"/>
<dbReference type="Proteomes" id="UP000276437">
    <property type="component" value="Chromosome"/>
</dbReference>
<dbReference type="InterPro" id="IPR029002">
    <property type="entry name" value="PLPC/GPLD1"/>
</dbReference>
<feature type="transmembrane region" description="Helical" evidence="1">
    <location>
        <begin position="149"/>
        <end position="169"/>
    </location>
</feature>
<feature type="domain" description="Phospholipase C/D" evidence="2">
    <location>
        <begin position="23"/>
        <end position="138"/>
    </location>
</feature>
<feature type="transmembrane region" description="Helical" evidence="1">
    <location>
        <begin position="20"/>
        <end position="40"/>
    </location>
</feature>
<feature type="transmembrane region" description="Helical" evidence="1">
    <location>
        <begin position="76"/>
        <end position="96"/>
    </location>
</feature>
<reference evidence="3 4" key="1">
    <citation type="journal article" date="2018" name="Int. J. Syst. Evol. Microbiol.">
        <title>Methylomusa anaerophila gen. nov., sp. nov., an anaerobic methanol-utilizing bacterium isolated from a microbial fuel cell.</title>
        <authorList>
            <person name="Amano N."/>
            <person name="Yamamuro A."/>
            <person name="Miyahara M."/>
            <person name="Kouzuma A."/>
            <person name="Abe T."/>
            <person name="Watanabe K."/>
        </authorList>
    </citation>
    <scope>NUCLEOTIDE SEQUENCE [LARGE SCALE GENOMIC DNA]</scope>
    <source>
        <strain evidence="3 4">MMFC1</strain>
    </source>
</reference>
<feature type="transmembrane region" description="Helical" evidence="1">
    <location>
        <begin position="108"/>
        <end position="129"/>
    </location>
</feature>
<evidence type="ECO:0000313" key="4">
    <source>
        <dbReference type="Proteomes" id="UP000276437"/>
    </source>
</evidence>
<sequence>MFTVHHGFWIYFFTRNHPRVWHFVFGSMFPDYVYVILIAMVMVQGLLNWHELISLTPEMLMGLVALHPWAARIDLIGHSVVIWLIVMIACLLLPGIKQFKAFVVGWGSHLFIDAITHGAYSNFFLYPLSHLTVESPVSYWEPDHWVHEYKLVNTSLMAIAMAYLIFEWWQKRKKRGKIKK</sequence>
<name>A0A348AJR6_9FIRM</name>
<evidence type="ECO:0000259" key="2">
    <source>
        <dbReference type="Pfam" id="PF00882"/>
    </source>
</evidence>
<dbReference type="AlphaFoldDB" id="A0A348AJR6"/>
<dbReference type="OrthoDB" id="2857442at2"/>